<accession>A0A254N0T0</accession>
<sequence length="152" mass="15828">MLALLTACQPALNWRQVHPAGSGAVALFPCKPDVEQRQGMGLAQCETGGKGFALSWAEVPDPTQVGAALKAMPQALATKLGRPLPPGLALQVAGMTPMPEASHYQLTSNGAVTHVAVFAHGTRVYQALMTAPQDDAAAWDSFRAGLAIEAAR</sequence>
<dbReference type="Proteomes" id="UP000197446">
    <property type="component" value="Unassembled WGS sequence"/>
</dbReference>
<name>A0A254N0T0_9BURK</name>
<evidence type="ECO:0000313" key="1">
    <source>
        <dbReference type="EMBL" id="OWR01889.1"/>
    </source>
</evidence>
<dbReference type="EMBL" id="NISI01000012">
    <property type="protein sequence ID" value="OWR01889.1"/>
    <property type="molecule type" value="Genomic_DNA"/>
</dbReference>
<dbReference type="AlphaFoldDB" id="A0A254N0T0"/>
<evidence type="ECO:0008006" key="3">
    <source>
        <dbReference type="Google" id="ProtNLM"/>
    </source>
</evidence>
<dbReference type="RefSeq" id="WP_088485583.1">
    <property type="nucleotide sequence ID" value="NZ_SGUE01000025.1"/>
</dbReference>
<comment type="caution">
    <text evidence="1">The sequence shown here is derived from an EMBL/GenBank/DDBJ whole genome shotgun (WGS) entry which is preliminary data.</text>
</comment>
<reference evidence="1 2" key="1">
    <citation type="journal article" date="2007" name="Int. J. Syst. Evol. Microbiol.">
        <title>Description of Pelomonas aquatica sp. nov. and Pelomonas puraquae sp. nov., isolated from industrial and haemodialysis water.</title>
        <authorList>
            <person name="Gomila M."/>
            <person name="Bowien B."/>
            <person name="Falsen E."/>
            <person name="Moore E.R."/>
            <person name="Lalucat J."/>
        </authorList>
    </citation>
    <scope>NUCLEOTIDE SEQUENCE [LARGE SCALE GENOMIC DNA]</scope>
    <source>
        <strain evidence="1 2">CCUG 52769</strain>
    </source>
</reference>
<evidence type="ECO:0000313" key="2">
    <source>
        <dbReference type="Proteomes" id="UP000197446"/>
    </source>
</evidence>
<proteinExistence type="predicted"/>
<gene>
    <name evidence="1" type="ORF">CDO81_23030</name>
</gene>
<organism evidence="1 2">
    <name type="scientific">Roseateles puraquae</name>
    <dbReference type="NCBI Taxonomy" id="431059"/>
    <lineage>
        <taxon>Bacteria</taxon>
        <taxon>Pseudomonadati</taxon>
        <taxon>Pseudomonadota</taxon>
        <taxon>Betaproteobacteria</taxon>
        <taxon>Burkholderiales</taxon>
        <taxon>Sphaerotilaceae</taxon>
        <taxon>Roseateles</taxon>
    </lineage>
</organism>
<keyword evidence="2" id="KW-1185">Reference proteome</keyword>
<protein>
    <recommendedName>
        <fullName evidence="3">Lipoprotein</fullName>
    </recommendedName>
</protein>